<dbReference type="Proteomes" id="UP001397290">
    <property type="component" value="Unassembled WGS sequence"/>
</dbReference>
<accession>A0AAW0RXP6</accession>
<comment type="caution">
    <text evidence="2">The sequence shown here is derived from an EMBL/GenBank/DDBJ whole genome shotgun (WGS) entry which is preliminary data.</text>
</comment>
<proteinExistence type="predicted"/>
<protein>
    <submittedName>
        <fullName evidence="2">Uncharacterized protein</fullName>
    </submittedName>
</protein>
<gene>
    <name evidence="2" type="ORF">G3M48_002597</name>
</gene>
<evidence type="ECO:0000313" key="3">
    <source>
        <dbReference type="Proteomes" id="UP001397290"/>
    </source>
</evidence>
<dbReference type="AlphaFoldDB" id="A0AAW0RXP6"/>
<evidence type="ECO:0000313" key="2">
    <source>
        <dbReference type="EMBL" id="KAK8146788.1"/>
    </source>
</evidence>
<name>A0AAW0RXP6_9HYPO</name>
<dbReference type="EMBL" id="JAAHCF010000189">
    <property type="protein sequence ID" value="KAK8146788.1"/>
    <property type="molecule type" value="Genomic_DNA"/>
</dbReference>
<organism evidence="2 3">
    <name type="scientific">Beauveria asiatica</name>
    <dbReference type="NCBI Taxonomy" id="1069075"/>
    <lineage>
        <taxon>Eukaryota</taxon>
        <taxon>Fungi</taxon>
        <taxon>Dikarya</taxon>
        <taxon>Ascomycota</taxon>
        <taxon>Pezizomycotina</taxon>
        <taxon>Sordariomycetes</taxon>
        <taxon>Hypocreomycetidae</taxon>
        <taxon>Hypocreales</taxon>
        <taxon>Cordycipitaceae</taxon>
        <taxon>Beauveria</taxon>
    </lineage>
</organism>
<keyword evidence="3" id="KW-1185">Reference proteome</keyword>
<feature type="region of interest" description="Disordered" evidence="1">
    <location>
        <begin position="14"/>
        <end position="80"/>
    </location>
</feature>
<reference evidence="2 3" key="1">
    <citation type="submission" date="2020-02" db="EMBL/GenBank/DDBJ databases">
        <title>Comparative genomics of the hypocrealean fungal genus Beauvera.</title>
        <authorList>
            <person name="Showalter D.N."/>
            <person name="Bushley K.E."/>
            <person name="Rehner S.A."/>
        </authorList>
    </citation>
    <scope>NUCLEOTIDE SEQUENCE [LARGE SCALE GENOMIC DNA]</scope>
    <source>
        <strain evidence="2 3">ARSEF4384</strain>
    </source>
</reference>
<sequence length="262" mass="29149">MPSFADNHSGFVLPNARFNPAAQPPSCSGLLTPPESPKSGYAQLPTPNSTQCPAPRCEYPNFPQSSSLESLEPGPHSAQHDLSRVSETIYTIIEQVIEQKLAEAMGPLRLNVRRLDSGNLELHEQSDALGKQTDALGKQNDALENQVRRLRCLEDQVSAQLHTVQKISATTFSSLELISEIVAKLPDTKTLLQNAHGNNNQHSTFRPASSALHQHQQHFHIQPQFCFESRSAKRHHQSHKKSRKPRLVNYMLSKWRTGGASD</sequence>
<evidence type="ECO:0000256" key="1">
    <source>
        <dbReference type="SAM" id="MobiDB-lite"/>
    </source>
</evidence>